<keyword evidence="4 5" id="KW-0472">Membrane</keyword>
<evidence type="ECO:0000256" key="5">
    <source>
        <dbReference type="PROSITE-ProRule" id="PRU00205"/>
    </source>
</evidence>
<feature type="transmembrane region" description="Helical" evidence="7">
    <location>
        <begin position="675"/>
        <end position="699"/>
    </location>
</feature>
<proteinExistence type="predicted"/>
<evidence type="ECO:0000256" key="7">
    <source>
        <dbReference type="SAM" id="Phobius"/>
    </source>
</evidence>
<dbReference type="AlphaFoldDB" id="A0AAF5I2P7"/>
<feature type="domain" description="TLC" evidence="8">
    <location>
        <begin position="739"/>
        <end position="925"/>
    </location>
</feature>
<accession>A0AAF5I2P7</accession>
<comment type="subcellular location">
    <subcellularLocation>
        <location evidence="1">Membrane</location>
        <topology evidence="1">Multi-pass membrane protein</topology>
    </subcellularLocation>
</comment>
<evidence type="ECO:0000313" key="10">
    <source>
        <dbReference type="WBParaSite" id="TCONS_00011976.p1"/>
    </source>
</evidence>
<dbReference type="Pfam" id="PF03798">
    <property type="entry name" value="TRAM_LAG1_CLN8"/>
    <property type="match status" value="1"/>
</dbReference>
<dbReference type="PROSITE" id="PS50922">
    <property type="entry name" value="TLC"/>
    <property type="match status" value="1"/>
</dbReference>
<reference evidence="10" key="1">
    <citation type="submission" date="2024-02" db="UniProtKB">
        <authorList>
            <consortium name="WormBaseParasite"/>
        </authorList>
    </citation>
    <scope>IDENTIFICATION</scope>
</reference>
<feature type="transmembrane region" description="Helical" evidence="7">
    <location>
        <begin position="808"/>
        <end position="830"/>
    </location>
</feature>
<dbReference type="InterPro" id="IPR050846">
    <property type="entry name" value="TLCD"/>
</dbReference>
<evidence type="ECO:0000256" key="2">
    <source>
        <dbReference type="ARBA" id="ARBA00022692"/>
    </source>
</evidence>
<keyword evidence="2 5" id="KW-0812">Transmembrane</keyword>
<name>A0AAF5I2P7_STRER</name>
<dbReference type="GO" id="GO:0005886">
    <property type="term" value="C:plasma membrane"/>
    <property type="evidence" value="ECO:0007669"/>
    <property type="project" value="TreeGrafter"/>
</dbReference>
<feature type="transmembrane region" description="Helical" evidence="7">
    <location>
        <begin position="905"/>
        <end position="931"/>
    </location>
</feature>
<feature type="region of interest" description="Disordered" evidence="6">
    <location>
        <begin position="942"/>
        <end position="974"/>
    </location>
</feature>
<evidence type="ECO:0000256" key="1">
    <source>
        <dbReference type="ARBA" id="ARBA00004141"/>
    </source>
</evidence>
<keyword evidence="3 7" id="KW-1133">Transmembrane helix</keyword>
<organism evidence="9 10">
    <name type="scientific">Strongyloides stercoralis</name>
    <name type="common">Threadworm</name>
    <dbReference type="NCBI Taxonomy" id="6248"/>
    <lineage>
        <taxon>Eukaryota</taxon>
        <taxon>Metazoa</taxon>
        <taxon>Ecdysozoa</taxon>
        <taxon>Nematoda</taxon>
        <taxon>Chromadorea</taxon>
        <taxon>Rhabditida</taxon>
        <taxon>Tylenchina</taxon>
        <taxon>Panagrolaimomorpha</taxon>
        <taxon>Strongyloidoidea</taxon>
        <taxon>Strongyloididae</taxon>
        <taxon>Strongyloides</taxon>
    </lineage>
</organism>
<dbReference type="GO" id="GO:0007009">
    <property type="term" value="P:plasma membrane organization"/>
    <property type="evidence" value="ECO:0007669"/>
    <property type="project" value="TreeGrafter"/>
</dbReference>
<feature type="transmembrane region" description="Helical" evidence="7">
    <location>
        <begin position="748"/>
        <end position="766"/>
    </location>
</feature>
<keyword evidence="9" id="KW-1185">Reference proteome</keyword>
<dbReference type="GO" id="GO:0097035">
    <property type="term" value="P:regulation of membrane lipid distribution"/>
    <property type="evidence" value="ECO:0007669"/>
    <property type="project" value="TreeGrafter"/>
</dbReference>
<dbReference type="Proteomes" id="UP000035681">
    <property type="component" value="Unplaced"/>
</dbReference>
<evidence type="ECO:0000256" key="4">
    <source>
        <dbReference type="ARBA" id="ARBA00023136"/>
    </source>
</evidence>
<evidence type="ECO:0000256" key="6">
    <source>
        <dbReference type="SAM" id="MobiDB-lite"/>
    </source>
</evidence>
<feature type="transmembrane region" description="Helical" evidence="7">
    <location>
        <begin position="870"/>
        <end position="899"/>
    </location>
</feature>
<dbReference type="PANTHER" id="PTHR13439:SF4">
    <property type="entry name" value="TLC DOMAIN-CONTAINING PROTEIN"/>
    <property type="match status" value="1"/>
</dbReference>
<dbReference type="GO" id="GO:0055091">
    <property type="term" value="P:phospholipid homeostasis"/>
    <property type="evidence" value="ECO:0007669"/>
    <property type="project" value="TreeGrafter"/>
</dbReference>
<dbReference type="WBParaSite" id="TCONS_00011976.p1">
    <property type="protein sequence ID" value="TCONS_00011976.p1"/>
    <property type="gene ID" value="XLOC_007148"/>
</dbReference>
<dbReference type="InterPro" id="IPR042241">
    <property type="entry name" value="GCP_C_sf"/>
</dbReference>
<dbReference type="SMART" id="SM00724">
    <property type="entry name" value="TLC"/>
    <property type="match status" value="1"/>
</dbReference>
<feature type="transmembrane region" description="Helical" evidence="7">
    <location>
        <begin position="836"/>
        <end position="858"/>
    </location>
</feature>
<sequence>FFAVFYFIYILYCIMFARYHPLKRVEDPPESFLSAIETFSRLQFYSELQSLLSGKSSDYFYSSVTERYTKISLVPTYSSTFSIKSTYNDVFNFNEHDINMINHVLETAAIYHSIADRCVSTENNLKDSLAEVFSQSIVECVLGNYLNTLPKDPIPEELFQFSLLWRNRLVYFNQVHLGLHSEIGLNILNSLYKEYTSKVSQTWESESLKTILYNLYKRFMVQLKEWLLYGKLPYHNKDWIFYKRQEIPDCRKWKEWISPRTKLFPISMKYIISIFDDFLSIGKAQLFLQEANYRSKFKENVQKMSKLFDELKEPSVFYEIKSRYNLCYIAGQMKRIANDYIIERIFDDEHLIDHWRIIKAYFLLTDTDISKKILSEVENSVEITMDQINFNFSKIIDSCDLIRMSHIQSSFTTFYYTNPHASQRNSTAFIIPNLNFATMEPIGTDFSSSLTISIVMNEKTFKSLQRIFKLTLSLFAVYSGFEEVIPLIREGFLSVPKSINPSKENYPLYRLMIHFKRTFHWINLFLNKCHHYVFTYIIPKHTKEFEDTLISLGSIDLIINEMKLFLKKLRHDLFMDEKSKNVFITLLETLCFCNDYLYFLKSSLYKIITPDVQLSPVEVVSMEREISSFLTIFINKLDHIGDCIIKECPQSSMNIERKNFYNMILQLLNNEKATLLYISIAFGSLIFFRATLYSLRWFFFRKHFFKKIITETKLSSKKINEKNKDDNKLTSYFCNVPPEKRWRITNEIVSLIHSIISAFWTIFVLIEGYNILNDYERGFTYNGAILCMMSLGYFKSDMIDTLVNERGFKMFELVTHHILSIIGVLLPFTIGKYMQLVMMGLIMEMNSIFLHIRLLMMYKNFDKKKKSFKIVSILSVITFVIFRIFPNIYLVILYIYFFASGKKETIIVAILIFFIVFGLLASNIVMFIRLIKTDYLNKKKKNSQRNNIKKKKNISNTSSTSTSTKIKNSEYTNV</sequence>
<dbReference type="InterPro" id="IPR006634">
    <property type="entry name" value="TLC-dom"/>
</dbReference>
<evidence type="ECO:0000259" key="8">
    <source>
        <dbReference type="PROSITE" id="PS50922"/>
    </source>
</evidence>
<protein>
    <recommendedName>
        <fullName evidence="8">TLC domain-containing protein</fullName>
    </recommendedName>
</protein>
<feature type="compositionally biased region" description="Basic residues" evidence="6">
    <location>
        <begin position="942"/>
        <end position="953"/>
    </location>
</feature>
<dbReference type="PANTHER" id="PTHR13439">
    <property type="entry name" value="CT120 PROTEIN"/>
    <property type="match status" value="1"/>
</dbReference>
<feature type="transmembrane region" description="Helical" evidence="7">
    <location>
        <begin position="778"/>
        <end position="796"/>
    </location>
</feature>
<dbReference type="Gene3D" id="1.20.120.1900">
    <property type="entry name" value="Gamma-tubulin complex, C-terminal domain"/>
    <property type="match status" value="1"/>
</dbReference>
<evidence type="ECO:0000313" key="9">
    <source>
        <dbReference type="Proteomes" id="UP000035681"/>
    </source>
</evidence>
<dbReference type="GO" id="GO:0071709">
    <property type="term" value="P:membrane assembly"/>
    <property type="evidence" value="ECO:0007669"/>
    <property type="project" value="TreeGrafter"/>
</dbReference>
<evidence type="ECO:0000256" key="3">
    <source>
        <dbReference type="ARBA" id="ARBA00022989"/>
    </source>
</evidence>
<feature type="compositionally biased region" description="Low complexity" evidence="6">
    <location>
        <begin position="954"/>
        <end position="966"/>
    </location>
</feature>